<evidence type="ECO:0000256" key="1">
    <source>
        <dbReference type="ARBA" id="ARBA00010007"/>
    </source>
</evidence>
<sequence length="299" mass="34093">MPIKLNPEKIKGKRHSKGLAIKGIAERVKRRPKIRPISAFSRFLFLLRYGKCQSEALFILEEFLLFPCQNRPQFERTECEKWFENVGLNYEYVPVNLLKGEQRSSEFLKLNPLGYVPVIVDGDVVLADSLAILLYLDEKYPQHPLLPSDLRRKALICSLPEKNTTCWKIANIVASNLQPLQNLAILVTGFITAFNCHLEYINQNFGQEERVLWIKHHLGKGLAALEALLKDNAGRYAVGDEVYLADLFLAPQIYSAIRFKLDMTEFPILSRLNEAYSQLPAFQDAMPEKQPDAPSSITS</sequence>
<dbReference type="EMBL" id="BTGU01000442">
    <property type="protein sequence ID" value="GMN67383.1"/>
    <property type="molecule type" value="Genomic_DNA"/>
</dbReference>
<comment type="caution">
    <text evidence="4">The sequence shown here is derived from an EMBL/GenBank/DDBJ whole genome shotgun (WGS) entry which is preliminary data.</text>
</comment>
<dbReference type="InterPro" id="IPR036282">
    <property type="entry name" value="Glutathione-S-Trfase_C_sf"/>
</dbReference>
<dbReference type="AlphaFoldDB" id="A0AA88J7P2"/>
<dbReference type="Gene3D" id="1.20.1050.10">
    <property type="match status" value="1"/>
</dbReference>
<dbReference type="GO" id="GO:0016034">
    <property type="term" value="F:maleylacetoacetate isomerase activity"/>
    <property type="evidence" value="ECO:0007669"/>
    <property type="project" value="TreeGrafter"/>
</dbReference>
<dbReference type="Proteomes" id="UP001187192">
    <property type="component" value="Unassembled WGS sequence"/>
</dbReference>
<evidence type="ECO:0000259" key="3">
    <source>
        <dbReference type="PROSITE" id="PS50405"/>
    </source>
</evidence>
<dbReference type="CDD" id="cd03191">
    <property type="entry name" value="GST_C_Zeta"/>
    <property type="match status" value="1"/>
</dbReference>
<dbReference type="PROSITE" id="PS50404">
    <property type="entry name" value="GST_NTER"/>
    <property type="match status" value="1"/>
</dbReference>
<dbReference type="InterPro" id="IPR005955">
    <property type="entry name" value="GST_Zeta"/>
</dbReference>
<accession>A0AA88J7P2</accession>
<gene>
    <name evidence="4" type="ORF">TIFTF001_036442</name>
</gene>
<dbReference type="InterPro" id="IPR004045">
    <property type="entry name" value="Glutathione_S-Trfase_N"/>
</dbReference>
<dbReference type="NCBIfam" id="TIGR01262">
    <property type="entry name" value="maiA"/>
    <property type="match status" value="1"/>
</dbReference>
<dbReference type="InterPro" id="IPR010987">
    <property type="entry name" value="Glutathione-S-Trfase_C-like"/>
</dbReference>
<dbReference type="PANTHER" id="PTHR42673">
    <property type="entry name" value="MALEYLACETOACETATE ISOMERASE"/>
    <property type="match status" value="1"/>
</dbReference>
<dbReference type="InterPro" id="IPR036249">
    <property type="entry name" value="Thioredoxin-like_sf"/>
</dbReference>
<dbReference type="SFLD" id="SFLDS00019">
    <property type="entry name" value="Glutathione_Transferase_(cytos"/>
    <property type="match status" value="1"/>
</dbReference>
<proteinExistence type="inferred from homology"/>
<dbReference type="FunFam" id="1.20.1050.10:FF:000017">
    <property type="entry name" value="Maleylacetoacetate isomerase"/>
    <property type="match status" value="1"/>
</dbReference>
<reference evidence="4" key="1">
    <citation type="submission" date="2023-07" db="EMBL/GenBank/DDBJ databases">
        <title>draft genome sequence of fig (Ficus carica).</title>
        <authorList>
            <person name="Takahashi T."/>
            <person name="Nishimura K."/>
        </authorList>
    </citation>
    <scope>NUCLEOTIDE SEQUENCE</scope>
</reference>
<evidence type="ECO:0008006" key="6">
    <source>
        <dbReference type="Google" id="ProtNLM"/>
    </source>
</evidence>
<protein>
    <recommendedName>
        <fullName evidence="6">Glutathione S-transferase</fullName>
    </recommendedName>
</protein>
<dbReference type="SUPFAM" id="SSF47616">
    <property type="entry name" value="GST C-terminal domain-like"/>
    <property type="match status" value="1"/>
</dbReference>
<dbReference type="InterPro" id="IPR034330">
    <property type="entry name" value="GST_Zeta_C"/>
</dbReference>
<dbReference type="InterPro" id="IPR040079">
    <property type="entry name" value="Glutathione_S-Trfase"/>
</dbReference>
<dbReference type="PROSITE" id="PS50405">
    <property type="entry name" value="GST_CTER"/>
    <property type="match status" value="1"/>
</dbReference>
<dbReference type="Pfam" id="PF14497">
    <property type="entry name" value="GST_C_3"/>
    <property type="match status" value="1"/>
</dbReference>
<dbReference type="Gene3D" id="3.40.30.10">
    <property type="entry name" value="Glutaredoxin"/>
    <property type="match status" value="1"/>
</dbReference>
<dbReference type="Pfam" id="PF02798">
    <property type="entry name" value="GST_N"/>
    <property type="match status" value="1"/>
</dbReference>
<dbReference type="PANTHER" id="PTHR42673:SF4">
    <property type="entry name" value="MALEYLACETOACETATE ISOMERASE"/>
    <property type="match status" value="1"/>
</dbReference>
<name>A0AA88J7P2_FICCA</name>
<dbReference type="SUPFAM" id="SSF52833">
    <property type="entry name" value="Thioredoxin-like"/>
    <property type="match status" value="1"/>
</dbReference>
<dbReference type="GO" id="GO:0006749">
    <property type="term" value="P:glutathione metabolic process"/>
    <property type="evidence" value="ECO:0007669"/>
    <property type="project" value="TreeGrafter"/>
</dbReference>
<dbReference type="GO" id="GO:0005737">
    <property type="term" value="C:cytoplasm"/>
    <property type="evidence" value="ECO:0007669"/>
    <property type="project" value="InterPro"/>
</dbReference>
<keyword evidence="5" id="KW-1185">Reference proteome</keyword>
<evidence type="ECO:0000313" key="5">
    <source>
        <dbReference type="Proteomes" id="UP001187192"/>
    </source>
</evidence>
<evidence type="ECO:0000259" key="2">
    <source>
        <dbReference type="PROSITE" id="PS50404"/>
    </source>
</evidence>
<evidence type="ECO:0000313" key="4">
    <source>
        <dbReference type="EMBL" id="GMN67383.1"/>
    </source>
</evidence>
<feature type="domain" description="GST N-terminal" evidence="2">
    <location>
        <begin position="87"/>
        <end position="144"/>
    </location>
</feature>
<dbReference type="InterPro" id="IPR004046">
    <property type="entry name" value="GST_C"/>
</dbReference>
<dbReference type="GO" id="GO:0004364">
    <property type="term" value="F:glutathione transferase activity"/>
    <property type="evidence" value="ECO:0007669"/>
    <property type="project" value="TreeGrafter"/>
</dbReference>
<feature type="domain" description="GST C-terminal" evidence="3">
    <location>
        <begin position="159"/>
        <end position="295"/>
    </location>
</feature>
<organism evidence="4 5">
    <name type="scientific">Ficus carica</name>
    <name type="common">Common fig</name>
    <dbReference type="NCBI Taxonomy" id="3494"/>
    <lineage>
        <taxon>Eukaryota</taxon>
        <taxon>Viridiplantae</taxon>
        <taxon>Streptophyta</taxon>
        <taxon>Embryophyta</taxon>
        <taxon>Tracheophyta</taxon>
        <taxon>Spermatophyta</taxon>
        <taxon>Magnoliopsida</taxon>
        <taxon>eudicotyledons</taxon>
        <taxon>Gunneridae</taxon>
        <taxon>Pentapetalae</taxon>
        <taxon>rosids</taxon>
        <taxon>fabids</taxon>
        <taxon>Rosales</taxon>
        <taxon>Moraceae</taxon>
        <taxon>Ficeae</taxon>
        <taxon>Ficus</taxon>
    </lineage>
</organism>
<dbReference type="SFLD" id="SFLDG00358">
    <property type="entry name" value="Main_(cytGST)"/>
    <property type="match status" value="1"/>
</dbReference>
<comment type="similarity">
    <text evidence="1">Belongs to the GST superfamily. Zeta family.</text>
</comment>
<dbReference type="GO" id="GO:0006559">
    <property type="term" value="P:L-phenylalanine catabolic process"/>
    <property type="evidence" value="ECO:0007669"/>
    <property type="project" value="TreeGrafter"/>
</dbReference>